<evidence type="ECO:0000256" key="2">
    <source>
        <dbReference type="ARBA" id="ARBA00010617"/>
    </source>
</evidence>
<dbReference type="GO" id="GO:0016705">
    <property type="term" value="F:oxidoreductase activity, acting on paired donors, with incorporation or reduction of molecular oxygen"/>
    <property type="evidence" value="ECO:0007669"/>
    <property type="project" value="InterPro"/>
</dbReference>
<dbReference type="OrthoDB" id="1470350at2759"/>
<evidence type="ECO:0000256" key="1">
    <source>
        <dbReference type="ARBA" id="ARBA00001971"/>
    </source>
</evidence>
<name>A0A1I8Q5U3_STOCA</name>
<evidence type="ECO:0000256" key="6">
    <source>
        <dbReference type="ARBA" id="ARBA00023004"/>
    </source>
</evidence>
<dbReference type="InterPro" id="IPR002401">
    <property type="entry name" value="Cyt_P450_E_grp-I"/>
</dbReference>
<keyword evidence="3 8" id="KW-0349">Heme</keyword>
<dbReference type="InterPro" id="IPR001128">
    <property type="entry name" value="Cyt_P450"/>
</dbReference>
<dbReference type="PANTHER" id="PTHR24291:SF50">
    <property type="entry name" value="BIFUNCTIONAL ALBAFLAVENONE MONOOXYGENASE_TERPENE SYNTHASE"/>
    <property type="match status" value="1"/>
</dbReference>
<evidence type="ECO:0000313" key="10">
    <source>
        <dbReference type="Proteomes" id="UP000095300"/>
    </source>
</evidence>
<dbReference type="Gene3D" id="1.10.630.10">
    <property type="entry name" value="Cytochrome P450"/>
    <property type="match status" value="1"/>
</dbReference>
<keyword evidence="10" id="KW-1185">Reference proteome</keyword>
<reference evidence="9" key="1">
    <citation type="submission" date="2020-05" db="UniProtKB">
        <authorList>
            <consortium name="EnsemblMetazoa"/>
        </authorList>
    </citation>
    <scope>IDENTIFICATION</scope>
    <source>
        <strain evidence="9">USDA</strain>
    </source>
</reference>
<dbReference type="InterPro" id="IPR036396">
    <property type="entry name" value="Cyt_P450_sf"/>
</dbReference>
<dbReference type="GO" id="GO:0020037">
    <property type="term" value="F:heme binding"/>
    <property type="evidence" value="ECO:0007669"/>
    <property type="project" value="InterPro"/>
</dbReference>
<protein>
    <recommendedName>
        <fullName evidence="11">Cytochrome P450</fullName>
    </recommendedName>
</protein>
<dbReference type="Proteomes" id="UP000095300">
    <property type="component" value="Unassembled WGS sequence"/>
</dbReference>
<dbReference type="AlphaFoldDB" id="A0A1I8Q5U3"/>
<dbReference type="GO" id="GO:0004497">
    <property type="term" value="F:monooxygenase activity"/>
    <property type="evidence" value="ECO:0007669"/>
    <property type="project" value="UniProtKB-KW"/>
</dbReference>
<keyword evidence="5" id="KW-0560">Oxidoreductase</keyword>
<dbReference type="PANTHER" id="PTHR24291">
    <property type="entry name" value="CYTOCHROME P450 FAMILY 4"/>
    <property type="match status" value="1"/>
</dbReference>
<organism evidence="9 10">
    <name type="scientific">Stomoxys calcitrans</name>
    <name type="common">Stable fly</name>
    <name type="synonym">Conops calcitrans</name>
    <dbReference type="NCBI Taxonomy" id="35570"/>
    <lineage>
        <taxon>Eukaryota</taxon>
        <taxon>Metazoa</taxon>
        <taxon>Ecdysozoa</taxon>
        <taxon>Arthropoda</taxon>
        <taxon>Hexapoda</taxon>
        <taxon>Insecta</taxon>
        <taxon>Pterygota</taxon>
        <taxon>Neoptera</taxon>
        <taxon>Endopterygota</taxon>
        <taxon>Diptera</taxon>
        <taxon>Brachycera</taxon>
        <taxon>Muscomorpha</taxon>
        <taxon>Muscoidea</taxon>
        <taxon>Muscidae</taxon>
        <taxon>Stomoxys</taxon>
    </lineage>
</organism>
<evidence type="ECO:0000256" key="4">
    <source>
        <dbReference type="ARBA" id="ARBA00022723"/>
    </source>
</evidence>
<keyword evidence="6 8" id="KW-0408">Iron</keyword>
<gene>
    <name evidence="9" type="primary">106082634</name>
</gene>
<evidence type="ECO:0000256" key="3">
    <source>
        <dbReference type="ARBA" id="ARBA00022617"/>
    </source>
</evidence>
<evidence type="ECO:0000313" key="9">
    <source>
        <dbReference type="EnsemblMetazoa" id="SCAU014181-PA"/>
    </source>
</evidence>
<sequence>MRQQACGQLQGSKVVIKKGAEIAQKYGKNMITYVGPFPFLVTTDPEVVRDVMTSKLSIDKPSLLYDGFSNGIGEGLISLQGNHWSKNRKVFNVPFKIGSLLQFMKIFNKKANDLIEKCDNDIESGKNTHLIYFLREMSFSIAMETVIGRRFGPDEVDLKNYVERCALGMEYVGELASNFIYLNCFIRKLAKMTIYKEASNMIDFLSNFLKESLDNYKNLRGTDPSYLENTNTIMEHVDKAMQENKYDGKDAVPDLMHVFVGSFESTAATIYFTFILLAMHPDIQQQAYEEICNILPNDIDGESEVTYKDTNQMVYLDMIVNEVWRLFPVIPTIGREVTGGNLTLSNGVVLPKGQRIMIDIYNLHHSKEIWGADADKFNPDNFLPANVENRHPFAFIPFAKGIRNCIGMRYAEMTVKVSLTKCLKRYKFSSNARMEDLVCENHVVLQMVKFPHMTIERRKKS</sequence>
<dbReference type="EnsemblMetazoa" id="SCAU014181-RA">
    <property type="protein sequence ID" value="SCAU014181-PA"/>
    <property type="gene ID" value="SCAU014181"/>
</dbReference>
<dbReference type="VEuPathDB" id="VectorBase:SCAU014181"/>
<evidence type="ECO:0008006" key="11">
    <source>
        <dbReference type="Google" id="ProtNLM"/>
    </source>
</evidence>
<dbReference type="Pfam" id="PF00067">
    <property type="entry name" value="p450"/>
    <property type="match status" value="1"/>
</dbReference>
<feature type="binding site" description="axial binding residue" evidence="8">
    <location>
        <position position="405"/>
    </location>
    <ligand>
        <name>heme</name>
        <dbReference type="ChEBI" id="CHEBI:30413"/>
    </ligand>
    <ligandPart>
        <name>Fe</name>
        <dbReference type="ChEBI" id="CHEBI:18248"/>
    </ligandPart>
</feature>
<evidence type="ECO:0000256" key="5">
    <source>
        <dbReference type="ARBA" id="ARBA00023002"/>
    </source>
</evidence>
<dbReference type="InterPro" id="IPR050196">
    <property type="entry name" value="Cytochrome_P450_Monoox"/>
</dbReference>
<proteinExistence type="inferred from homology"/>
<keyword evidence="4 8" id="KW-0479">Metal-binding</keyword>
<dbReference type="SUPFAM" id="SSF48264">
    <property type="entry name" value="Cytochrome P450"/>
    <property type="match status" value="1"/>
</dbReference>
<comment type="cofactor">
    <cofactor evidence="1 8">
        <name>heme</name>
        <dbReference type="ChEBI" id="CHEBI:30413"/>
    </cofactor>
</comment>
<evidence type="ECO:0000256" key="7">
    <source>
        <dbReference type="ARBA" id="ARBA00023033"/>
    </source>
</evidence>
<dbReference type="PRINTS" id="PR00385">
    <property type="entry name" value="P450"/>
</dbReference>
<dbReference type="STRING" id="35570.A0A1I8Q5U3"/>
<evidence type="ECO:0000256" key="8">
    <source>
        <dbReference type="PIRSR" id="PIRSR602401-1"/>
    </source>
</evidence>
<dbReference type="GO" id="GO:0005506">
    <property type="term" value="F:iron ion binding"/>
    <property type="evidence" value="ECO:0007669"/>
    <property type="project" value="InterPro"/>
</dbReference>
<keyword evidence="7" id="KW-0503">Monooxygenase</keyword>
<comment type="similarity">
    <text evidence="2">Belongs to the cytochrome P450 family.</text>
</comment>
<dbReference type="PRINTS" id="PR00463">
    <property type="entry name" value="EP450I"/>
</dbReference>
<accession>A0A1I8Q5U3</accession>